<evidence type="ECO:0000313" key="1">
    <source>
        <dbReference type="EMBL" id="UVF62664.1"/>
    </source>
</evidence>
<proteinExistence type="predicted"/>
<name>A0A976YE69_9CAUD</name>
<protein>
    <submittedName>
        <fullName evidence="1">Uncharacterized protein</fullName>
    </submittedName>
</protein>
<accession>A0A976YE69</accession>
<sequence>MCDTDLMESKKLFCAHCLSIRDYERTRKSLWNEYNCDQCGKVLTGNQRKRCSKECQKKYLKSLHYKICPMCFTPKESGRALCEGDCKRIYFRLIQQMCRGGLKDKMTMKRFVKESLKENPNQSNEDLIEKLMKSNLSKSNYPRRNYSRVLRQLGM</sequence>
<organism evidence="1">
    <name type="scientific">Yangshan Harbor Nitrososphaeria virus</name>
    <dbReference type="NCBI Taxonomy" id="2969597"/>
    <lineage>
        <taxon>Viruses</taxon>
        <taxon>Duplodnaviria</taxon>
        <taxon>Heunggongvirae</taxon>
        <taxon>Uroviricota</taxon>
        <taxon>Caudoviricetes</taxon>
    </lineage>
</organism>
<reference evidence="1" key="1">
    <citation type="submission" date="2022-05" db="EMBL/GenBank/DDBJ databases">
        <title>Diverse viruses of marine archaea discovered using metagenomics.</title>
        <authorList>
            <person name="Zhou Y."/>
        </authorList>
    </citation>
    <scope>NUCLEOTIDE SEQUENCE</scope>
    <source>
        <strain evidence="1">YSH_354833</strain>
    </source>
</reference>
<dbReference type="EMBL" id="ON649703">
    <property type="protein sequence ID" value="UVF62664.1"/>
    <property type="molecule type" value="Genomic_DNA"/>
</dbReference>